<dbReference type="EMBL" id="JACCFH010000001">
    <property type="protein sequence ID" value="NYG34133.1"/>
    <property type="molecule type" value="Genomic_DNA"/>
</dbReference>
<evidence type="ECO:0000256" key="2">
    <source>
        <dbReference type="ARBA" id="ARBA00023136"/>
    </source>
</evidence>
<organism evidence="6 7">
    <name type="scientific">Sphaerotilus montanus</name>
    <dbReference type="NCBI Taxonomy" id="522889"/>
    <lineage>
        <taxon>Bacteria</taxon>
        <taxon>Pseudomonadati</taxon>
        <taxon>Pseudomonadota</taxon>
        <taxon>Betaproteobacteria</taxon>
        <taxon>Burkholderiales</taxon>
        <taxon>Sphaerotilaceae</taxon>
        <taxon>Sphaerotilus</taxon>
    </lineage>
</organism>
<dbReference type="InterPro" id="IPR011514">
    <property type="entry name" value="Secretin_N_2"/>
</dbReference>
<dbReference type="RefSeq" id="WP_246332571.1">
    <property type="nucleotide sequence ID" value="NZ_JACCFH010000001.1"/>
</dbReference>
<dbReference type="Pfam" id="PF07655">
    <property type="entry name" value="Secretin_N_2"/>
    <property type="match status" value="1"/>
</dbReference>
<name>A0A7Y9R246_9BURK</name>
<dbReference type="GO" id="GO:0009297">
    <property type="term" value="P:pilus assembly"/>
    <property type="evidence" value="ECO:0007669"/>
    <property type="project" value="InterPro"/>
</dbReference>
<comment type="caution">
    <text evidence="6">The sequence shown here is derived from an EMBL/GenBank/DDBJ whole genome shotgun (WGS) entry which is preliminary data.</text>
</comment>
<dbReference type="SMART" id="SM00965">
    <property type="entry name" value="STN"/>
    <property type="match status" value="1"/>
</dbReference>
<dbReference type="Pfam" id="PF00263">
    <property type="entry name" value="Secretin"/>
    <property type="match status" value="1"/>
</dbReference>
<evidence type="ECO:0000259" key="5">
    <source>
        <dbReference type="SMART" id="SM00965"/>
    </source>
</evidence>
<dbReference type="GO" id="GO:0009306">
    <property type="term" value="P:protein secretion"/>
    <property type="evidence" value="ECO:0007669"/>
    <property type="project" value="InterPro"/>
</dbReference>
<feature type="region of interest" description="Disordered" evidence="4">
    <location>
        <begin position="173"/>
        <end position="194"/>
    </location>
</feature>
<keyword evidence="1" id="KW-0813">Transport</keyword>
<dbReference type="InterPro" id="IPR013358">
    <property type="entry name" value="Pilus_biogenesis_MshL"/>
</dbReference>
<evidence type="ECO:0000256" key="1">
    <source>
        <dbReference type="ARBA" id="ARBA00022448"/>
    </source>
</evidence>
<protein>
    <submittedName>
        <fullName evidence="6">MSHA biogenesis protein MshL</fullName>
    </submittedName>
</protein>
<dbReference type="Gene3D" id="3.55.50.30">
    <property type="match status" value="1"/>
</dbReference>
<keyword evidence="2" id="KW-0472">Membrane</keyword>
<dbReference type="InterPro" id="IPR011662">
    <property type="entry name" value="Secretin/TonB_short_N"/>
</dbReference>
<dbReference type="PRINTS" id="PR00811">
    <property type="entry name" value="BCTERIALGSPD"/>
</dbReference>
<evidence type="ECO:0000313" key="6">
    <source>
        <dbReference type="EMBL" id="NYG34133.1"/>
    </source>
</evidence>
<dbReference type="Proteomes" id="UP000518288">
    <property type="component" value="Unassembled WGS sequence"/>
</dbReference>
<dbReference type="InterPro" id="IPR050810">
    <property type="entry name" value="Bact_Secretion_Sys_Channel"/>
</dbReference>
<dbReference type="PANTHER" id="PTHR30332">
    <property type="entry name" value="PROBABLE GENERAL SECRETION PATHWAY PROTEIN D"/>
    <property type="match status" value="1"/>
</dbReference>
<dbReference type="NCBIfam" id="TIGR02519">
    <property type="entry name" value="pilus_MshL"/>
    <property type="match status" value="1"/>
</dbReference>
<evidence type="ECO:0000256" key="4">
    <source>
        <dbReference type="SAM" id="MobiDB-lite"/>
    </source>
</evidence>
<dbReference type="GO" id="GO:0015627">
    <property type="term" value="C:type II protein secretion system complex"/>
    <property type="evidence" value="ECO:0007669"/>
    <property type="project" value="TreeGrafter"/>
</dbReference>
<feature type="compositionally biased region" description="Gly residues" evidence="4">
    <location>
        <begin position="173"/>
        <end position="182"/>
    </location>
</feature>
<proteinExistence type="predicted"/>
<dbReference type="GO" id="GO:0019867">
    <property type="term" value="C:outer membrane"/>
    <property type="evidence" value="ECO:0007669"/>
    <property type="project" value="InterPro"/>
</dbReference>
<keyword evidence="3" id="KW-0998">Cell outer membrane</keyword>
<evidence type="ECO:0000313" key="7">
    <source>
        <dbReference type="Proteomes" id="UP000518288"/>
    </source>
</evidence>
<keyword evidence="7" id="KW-1185">Reference proteome</keyword>
<evidence type="ECO:0000256" key="3">
    <source>
        <dbReference type="ARBA" id="ARBA00023237"/>
    </source>
</evidence>
<dbReference type="AlphaFoldDB" id="A0A7Y9R246"/>
<feature type="domain" description="Secretin/TonB short N-terminal" evidence="5">
    <location>
        <begin position="77"/>
        <end position="125"/>
    </location>
</feature>
<sequence length="552" mass="58079">MAQTLSFRSGLTPLARAMVCGLLFARAGLGLAASLPLAPPLPATVPAPASAEGRFDLSVNQAPASQVFLQIAAGSPWQVLLSPEVTGTVSLSLRDTTVLDAMDAMRELYGYHYRISGRRIYVQPNTVQTRVFRINYLPGRRQGTSDIRVTSSSISQVGGGGNGTVAGAGGNGAMGSNTGNGNGSTVPGSRQDDTAHVRTTSDADFWRDVQGSLSAMLTSDTQGSQRRSVIVNASAGVIVVRATPLELRQIAQYLEAVQVSIERQVMLEAKILEVELSKDAQTGVNWSAFGRFLDGALSIAALAPGITLSGTGQVDMAAATTTAAASGKAFYGVSFQNANFSTLLTFLETQGRVQVLSSPRIATINNQKAVLKVGSDELYVTGVSSTISSTGSSTTSVPSVTLQPFFSGIALDVTPQIDKDGMVMLHVHPSISTVTEKQKSINLGSLGSYKLPLAASTISETDSIVRVRDGQIVAIGGLMQQEQREENSQVPGLGDAPVVGGLFRQKATVMRKRELVILMKTTVIHEDSAWPEADARIPDASIAPFPDAKRGQ</sequence>
<dbReference type="InterPro" id="IPR001775">
    <property type="entry name" value="GspD/PilQ"/>
</dbReference>
<dbReference type="InterPro" id="IPR004846">
    <property type="entry name" value="T2SS/T3SS_dom"/>
</dbReference>
<reference evidence="6 7" key="1">
    <citation type="submission" date="2020-07" db="EMBL/GenBank/DDBJ databases">
        <title>Genomic Encyclopedia of Archaeal and Bacterial Type Strains, Phase II (KMG-II): from individual species to whole genera.</title>
        <authorList>
            <person name="Goeker M."/>
        </authorList>
    </citation>
    <scope>NUCLEOTIDE SEQUENCE [LARGE SCALE GENOMIC DNA]</scope>
    <source>
        <strain evidence="6 7">DSM 21226</strain>
    </source>
</reference>
<accession>A0A7Y9R246</accession>
<gene>
    <name evidence="6" type="ORF">BDD16_003119</name>
</gene>
<dbReference type="PANTHER" id="PTHR30332:SF17">
    <property type="entry name" value="TYPE IV PILIATION SYSTEM PROTEIN DR_0774-RELATED"/>
    <property type="match status" value="1"/>
</dbReference>